<dbReference type="GeneID" id="36512147"/>
<dbReference type="RefSeq" id="WP_108381750.1">
    <property type="nucleotide sequence ID" value="NZ_CP028858.1"/>
</dbReference>
<dbReference type="Pfam" id="PF04967">
    <property type="entry name" value="HTH_10"/>
    <property type="match status" value="1"/>
</dbReference>
<dbReference type="PANTHER" id="PTHR34236">
    <property type="entry name" value="DIMETHYL SULFOXIDE REDUCTASE TRANSCRIPTIONAL ACTIVATOR"/>
    <property type="match status" value="1"/>
</dbReference>
<sequence length="221" mass="23753">MPRATLAIAVPSDAWIGDLTRAHPDARVRVLAAVGDDDEGTAIAIVEADDPAPIVDEMEAREAVSQVDLLQRGGTEIVVQFSTSDHLLLESARGSGVPLEMPVEISDGRATIEVTGPQDRLSILADQFEAAGVEYSVERLRQEISPSSLLTDRQRYLVREAVDAGYYDVPRDCTLTELADRVDLAKSTVSETLHRAESAVLQEYVGRLAPAEGSIADADGD</sequence>
<dbReference type="Proteomes" id="UP000244727">
    <property type="component" value="Chromosome"/>
</dbReference>
<organism evidence="4 5">
    <name type="scientific">Halococcoides cellulosivorans</name>
    <dbReference type="NCBI Taxonomy" id="1679096"/>
    <lineage>
        <taxon>Archaea</taxon>
        <taxon>Methanobacteriati</taxon>
        <taxon>Methanobacteriota</taxon>
        <taxon>Stenosarchaea group</taxon>
        <taxon>Halobacteria</taxon>
        <taxon>Halobacteriales</taxon>
        <taxon>Haloarculaceae</taxon>
        <taxon>Halococcoides</taxon>
    </lineage>
</organism>
<dbReference type="AlphaFoldDB" id="A0A2R4X0T6"/>
<dbReference type="InterPro" id="IPR007050">
    <property type="entry name" value="HTH_bacterioopsin"/>
</dbReference>
<gene>
    <name evidence="4" type="ORF">HARCEL1_06530</name>
</gene>
<dbReference type="KEGG" id="harc:HARCEL1_06530"/>
<protein>
    <submittedName>
        <fullName evidence="4">Helix-turn-helix domain-containing protein</fullName>
    </submittedName>
</protein>
<keyword evidence="1" id="KW-0805">Transcription regulation</keyword>
<dbReference type="PANTHER" id="PTHR34236:SF1">
    <property type="entry name" value="DIMETHYL SULFOXIDE REDUCTASE TRANSCRIPTIONAL ACTIVATOR"/>
    <property type="match status" value="1"/>
</dbReference>
<accession>A0A2R4X0T6</accession>
<keyword evidence="5" id="KW-1185">Reference proteome</keyword>
<proteinExistence type="predicted"/>
<evidence type="ECO:0000256" key="1">
    <source>
        <dbReference type="ARBA" id="ARBA00023015"/>
    </source>
</evidence>
<feature type="domain" description="HTH bat-type" evidence="3">
    <location>
        <begin position="150"/>
        <end position="201"/>
    </location>
</feature>
<keyword evidence="2" id="KW-0804">Transcription</keyword>
<name>A0A2R4X0T6_9EURY</name>
<reference evidence="4 5" key="1">
    <citation type="submission" date="2018-04" db="EMBL/GenBank/DDBJ databases">
        <title>Halococcoides cellulosivorans gen. nov., sp. nov., an extremely halophilic cellulose-utilizing haloarchaeon from hypersaline lakes.</title>
        <authorList>
            <person name="Sorokin D.Y."/>
            <person name="Toshchakov S.V."/>
            <person name="Samarov N.I."/>
            <person name="Korzhenkov A."/>
            <person name="Kublanov I.V."/>
        </authorList>
    </citation>
    <scope>NUCLEOTIDE SEQUENCE [LARGE SCALE GENOMIC DNA]</scope>
    <source>
        <strain evidence="4 5">HArcel1</strain>
    </source>
</reference>
<dbReference type="EMBL" id="CP028858">
    <property type="protein sequence ID" value="AWB27381.1"/>
    <property type="molecule type" value="Genomic_DNA"/>
</dbReference>
<evidence type="ECO:0000256" key="2">
    <source>
        <dbReference type="ARBA" id="ARBA00023163"/>
    </source>
</evidence>
<evidence type="ECO:0000313" key="5">
    <source>
        <dbReference type="Proteomes" id="UP000244727"/>
    </source>
</evidence>
<evidence type="ECO:0000259" key="3">
    <source>
        <dbReference type="Pfam" id="PF04967"/>
    </source>
</evidence>
<evidence type="ECO:0000313" key="4">
    <source>
        <dbReference type="EMBL" id="AWB27381.1"/>
    </source>
</evidence>